<feature type="domain" description="B30.2/SPRY" evidence="1">
    <location>
        <begin position="1"/>
        <end position="85"/>
    </location>
</feature>
<accession>A0A087TWX9</accession>
<dbReference type="InterPro" id="IPR050617">
    <property type="entry name" value="E3_ligase_FN3/SPRY"/>
</dbReference>
<feature type="non-terminal residue" evidence="2">
    <location>
        <position position="112"/>
    </location>
</feature>
<dbReference type="InterPro" id="IPR003877">
    <property type="entry name" value="SPRY_dom"/>
</dbReference>
<organism evidence="2 3">
    <name type="scientific">Stegodyphus mimosarum</name>
    <name type="common">African social velvet spider</name>
    <dbReference type="NCBI Taxonomy" id="407821"/>
    <lineage>
        <taxon>Eukaryota</taxon>
        <taxon>Metazoa</taxon>
        <taxon>Ecdysozoa</taxon>
        <taxon>Arthropoda</taxon>
        <taxon>Chelicerata</taxon>
        <taxon>Arachnida</taxon>
        <taxon>Araneae</taxon>
        <taxon>Araneomorphae</taxon>
        <taxon>Entelegynae</taxon>
        <taxon>Eresoidea</taxon>
        <taxon>Eresidae</taxon>
        <taxon>Stegodyphus</taxon>
    </lineage>
</organism>
<evidence type="ECO:0000313" key="2">
    <source>
        <dbReference type="EMBL" id="KFM69618.1"/>
    </source>
</evidence>
<dbReference type="GO" id="GO:0043005">
    <property type="term" value="C:neuron projection"/>
    <property type="evidence" value="ECO:0007669"/>
    <property type="project" value="TreeGrafter"/>
</dbReference>
<dbReference type="Proteomes" id="UP000054359">
    <property type="component" value="Unassembled WGS sequence"/>
</dbReference>
<name>A0A087TWX9_STEMI</name>
<dbReference type="Pfam" id="PF00622">
    <property type="entry name" value="SPRY"/>
    <property type="match status" value="1"/>
</dbReference>
<evidence type="ECO:0000259" key="1">
    <source>
        <dbReference type="PROSITE" id="PS50188"/>
    </source>
</evidence>
<dbReference type="InterPro" id="IPR001870">
    <property type="entry name" value="B30.2/SPRY"/>
</dbReference>
<dbReference type="OMA" id="YIDCERS"/>
<sequence>MYIDHQRSWFLHADHHENRTEGGIEIGSVIGILLDLEQHQLSFFVNDERQGPVAFTDLHGVFFPAFSVNRNVQVTVQTALEPPVSADIEIGSCKDSLSQLSLSSTLSPSHKT</sequence>
<dbReference type="STRING" id="407821.A0A087TWX9"/>
<dbReference type="InterPro" id="IPR043136">
    <property type="entry name" value="B30.2/SPRY_sf"/>
</dbReference>
<protein>
    <submittedName>
        <fullName evidence="2">E3 ubiquitin-protein ligase TRIM9</fullName>
    </submittedName>
</protein>
<dbReference type="AlphaFoldDB" id="A0A087TWX9"/>
<dbReference type="Gene3D" id="2.60.120.920">
    <property type="match status" value="1"/>
</dbReference>
<gene>
    <name evidence="2" type="ORF">X975_15271</name>
</gene>
<dbReference type="SUPFAM" id="SSF49899">
    <property type="entry name" value="Concanavalin A-like lectins/glucanases"/>
    <property type="match status" value="1"/>
</dbReference>
<dbReference type="EMBL" id="KK117123">
    <property type="protein sequence ID" value="KFM69618.1"/>
    <property type="molecule type" value="Genomic_DNA"/>
</dbReference>
<dbReference type="InterPro" id="IPR013320">
    <property type="entry name" value="ConA-like_dom_sf"/>
</dbReference>
<reference evidence="2 3" key="1">
    <citation type="submission" date="2013-11" db="EMBL/GenBank/DDBJ databases">
        <title>Genome sequencing of Stegodyphus mimosarum.</title>
        <authorList>
            <person name="Bechsgaard J."/>
        </authorList>
    </citation>
    <scope>NUCLEOTIDE SEQUENCE [LARGE SCALE GENOMIC DNA]</scope>
</reference>
<dbReference type="PANTHER" id="PTHR24099:SF15">
    <property type="entry name" value="E3 UBIQUITIN-PROTEIN LIGASE TRIM9"/>
    <property type="match status" value="1"/>
</dbReference>
<dbReference type="OrthoDB" id="295536at2759"/>
<proteinExistence type="predicted"/>
<dbReference type="PROSITE" id="PS50188">
    <property type="entry name" value="B302_SPRY"/>
    <property type="match status" value="1"/>
</dbReference>
<evidence type="ECO:0000313" key="3">
    <source>
        <dbReference type="Proteomes" id="UP000054359"/>
    </source>
</evidence>
<dbReference type="GO" id="GO:0007411">
    <property type="term" value="P:axon guidance"/>
    <property type="evidence" value="ECO:0007669"/>
    <property type="project" value="TreeGrafter"/>
</dbReference>
<dbReference type="PANTHER" id="PTHR24099">
    <property type="entry name" value="E3 UBIQUITIN-PROTEIN LIGASE TRIM36-RELATED"/>
    <property type="match status" value="1"/>
</dbReference>
<keyword evidence="3" id="KW-1185">Reference proteome</keyword>